<gene>
    <name evidence="2" type="ORF">J5Y03_11410</name>
</gene>
<name>A0A940SJ85_9BACI</name>
<dbReference type="EMBL" id="JAGIYQ010000006">
    <property type="protein sequence ID" value="MBP0725780.1"/>
    <property type="molecule type" value="Genomic_DNA"/>
</dbReference>
<organism evidence="2 3">
    <name type="scientific">Gottfriedia endophytica</name>
    <dbReference type="NCBI Taxonomy" id="2820819"/>
    <lineage>
        <taxon>Bacteria</taxon>
        <taxon>Bacillati</taxon>
        <taxon>Bacillota</taxon>
        <taxon>Bacilli</taxon>
        <taxon>Bacillales</taxon>
        <taxon>Bacillaceae</taxon>
        <taxon>Gottfriedia</taxon>
    </lineage>
</organism>
<comment type="caution">
    <text evidence="2">The sequence shown here is derived from an EMBL/GenBank/DDBJ whole genome shotgun (WGS) entry which is preliminary data.</text>
</comment>
<evidence type="ECO:0000313" key="3">
    <source>
        <dbReference type="Proteomes" id="UP000682134"/>
    </source>
</evidence>
<feature type="domain" description="Bacterial Ig-like" evidence="1">
    <location>
        <begin position="11"/>
        <end position="111"/>
    </location>
</feature>
<evidence type="ECO:0000259" key="1">
    <source>
        <dbReference type="Pfam" id="PF20251"/>
    </source>
</evidence>
<dbReference type="InterPro" id="IPR046878">
    <property type="entry name" value="Big_14"/>
</dbReference>
<proteinExistence type="predicted"/>
<accession>A0A940SJ85</accession>
<evidence type="ECO:0000313" key="2">
    <source>
        <dbReference type="EMBL" id="MBP0725780.1"/>
    </source>
</evidence>
<reference evidence="2" key="1">
    <citation type="submission" date="2021-04" db="EMBL/GenBank/DDBJ databases">
        <title>Genome seq and assembly of Bacillus sp.</title>
        <authorList>
            <person name="Chhetri G."/>
        </authorList>
    </citation>
    <scope>NUCLEOTIDE SEQUENCE</scope>
    <source>
        <strain evidence="2">RG28</strain>
    </source>
</reference>
<dbReference type="AlphaFoldDB" id="A0A940SJ85"/>
<keyword evidence="3" id="KW-1185">Reference proteome</keyword>
<dbReference type="Proteomes" id="UP000682134">
    <property type="component" value="Unassembled WGS sequence"/>
</dbReference>
<dbReference type="RefSeq" id="WP_209405692.1">
    <property type="nucleotide sequence ID" value="NZ_JAGIYQ010000006.1"/>
</dbReference>
<protein>
    <recommendedName>
        <fullName evidence="1">Bacterial Ig-like domain-containing protein</fullName>
    </recommendedName>
</protein>
<dbReference type="Pfam" id="PF20251">
    <property type="entry name" value="Big_14"/>
    <property type="match status" value="1"/>
</dbReference>
<sequence>MDTDTAQLSVNGVTVTPQESNYPPNTKRIVFKWKNDTNKQLLCEQSFGIQKKINGKWEDVYPDVAVGFSQEQIILDAHTQITHIYEISKYTNEIPIGQYRVISPVLVPVKKNTYDSQILSGEFPID</sequence>